<dbReference type="PANTHER" id="PTHR23503:SF49">
    <property type="entry name" value="MAJOR FACILITATOR SUPERFAMILY (MFS) PROFILE DOMAIN-CONTAINING PROTEIN"/>
    <property type="match status" value="1"/>
</dbReference>
<keyword evidence="8" id="KW-0813">Transport</keyword>
<keyword evidence="2 5" id="KW-0812">Transmembrane</keyword>
<reference evidence="8 10" key="1">
    <citation type="submission" date="2014-11" db="EMBL/GenBank/DDBJ databases">
        <title>Genetic blueprint of the zoonotic pathogen Toxocara canis.</title>
        <authorList>
            <person name="Zhu X.-Q."/>
            <person name="Korhonen P.K."/>
            <person name="Cai H."/>
            <person name="Young N.D."/>
            <person name="Nejsum P."/>
            <person name="von Samson-Himmelstjerna G."/>
            <person name="Boag P.R."/>
            <person name="Tan P."/>
            <person name="Li Q."/>
            <person name="Min J."/>
            <person name="Yang Y."/>
            <person name="Wang X."/>
            <person name="Fang X."/>
            <person name="Hall R.S."/>
            <person name="Hofmann A."/>
            <person name="Sternberg P.W."/>
            <person name="Jex A.R."/>
            <person name="Gasser R.B."/>
        </authorList>
    </citation>
    <scope>NUCLEOTIDE SEQUENCE [LARGE SCALE GENOMIC DNA]</scope>
    <source>
        <strain evidence="8">PN_DK_2014</strain>
    </source>
</reference>
<dbReference type="PANTHER" id="PTHR23503">
    <property type="entry name" value="SOLUTE CARRIER FAMILY 2"/>
    <property type="match status" value="1"/>
</dbReference>
<feature type="transmembrane region" description="Helical" evidence="5">
    <location>
        <begin position="304"/>
        <end position="324"/>
    </location>
</feature>
<accession>A0A0B2VPM3</accession>
<organism evidence="8 10">
    <name type="scientific">Toxocara canis</name>
    <name type="common">Canine roundworm</name>
    <dbReference type="NCBI Taxonomy" id="6265"/>
    <lineage>
        <taxon>Eukaryota</taxon>
        <taxon>Metazoa</taxon>
        <taxon>Ecdysozoa</taxon>
        <taxon>Nematoda</taxon>
        <taxon>Chromadorea</taxon>
        <taxon>Rhabditida</taxon>
        <taxon>Spirurina</taxon>
        <taxon>Ascaridomorpha</taxon>
        <taxon>Ascaridoidea</taxon>
        <taxon>Toxocaridae</taxon>
        <taxon>Toxocara</taxon>
    </lineage>
</organism>
<feature type="domain" description="Major facilitator superfamily (MFS) profile" evidence="7">
    <location>
        <begin position="9"/>
        <end position="453"/>
    </location>
</feature>
<dbReference type="Gene3D" id="1.20.1250.20">
    <property type="entry name" value="MFS general substrate transporter like domains"/>
    <property type="match status" value="1"/>
</dbReference>
<feature type="transmembrane region" description="Helical" evidence="5">
    <location>
        <begin position="91"/>
        <end position="112"/>
    </location>
</feature>
<reference evidence="9" key="2">
    <citation type="submission" date="2018-11" db="EMBL/GenBank/DDBJ databases">
        <authorList>
            <consortium name="Pathogen Informatics"/>
        </authorList>
    </citation>
    <scope>NUCLEOTIDE SEQUENCE [LARGE SCALE GENOMIC DNA]</scope>
</reference>
<evidence type="ECO:0000313" key="9">
    <source>
        <dbReference type="EMBL" id="VDM37102.1"/>
    </source>
</evidence>
<feature type="transmembrane region" description="Helical" evidence="5">
    <location>
        <begin position="424"/>
        <end position="445"/>
    </location>
</feature>
<evidence type="ECO:0000256" key="1">
    <source>
        <dbReference type="ARBA" id="ARBA00004141"/>
    </source>
</evidence>
<feature type="transmembrane region" description="Helical" evidence="5">
    <location>
        <begin position="153"/>
        <end position="177"/>
    </location>
</feature>
<proteinExistence type="predicted"/>
<feature type="transmembrane region" description="Helical" evidence="5">
    <location>
        <begin position="60"/>
        <end position="79"/>
    </location>
</feature>
<evidence type="ECO:0000256" key="4">
    <source>
        <dbReference type="ARBA" id="ARBA00023136"/>
    </source>
</evidence>
<feature type="transmembrane region" description="Helical" evidence="5">
    <location>
        <begin position="267"/>
        <end position="284"/>
    </location>
</feature>
<evidence type="ECO:0000259" key="7">
    <source>
        <dbReference type="PROSITE" id="PS50850"/>
    </source>
</evidence>
<dbReference type="GO" id="GO:0015149">
    <property type="term" value="F:hexose transmembrane transporter activity"/>
    <property type="evidence" value="ECO:0007669"/>
    <property type="project" value="TreeGrafter"/>
</dbReference>
<dbReference type="Pfam" id="PF00083">
    <property type="entry name" value="Sugar_tr"/>
    <property type="match status" value="1"/>
</dbReference>
<feature type="transmembrane region" description="Helical" evidence="5">
    <location>
        <begin position="331"/>
        <end position="354"/>
    </location>
</feature>
<dbReference type="EMBL" id="UYWY01019402">
    <property type="protein sequence ID" value="VDM37102.1"/>
    <property type="molecule type" value="Genomic_DNA"/>
</dbReference>
<dbReference type="InterPro" id="IPR045263">
    <property type="entry name" value="GLUT"/>
</dbReference>
<dbReference type="Proteomes" id="UP000031036">
    <property type="component" value="Unassembled WGS sequence"/>
</dbReference>
<dbReference type="InterPro" id="IPR005828">
    <property type="entry name" value="MFS_sugar_transport-like"/>
</dbReference>
<sequence>MQLNPTVKLFLIGCVLSVLTNIPSGFTHTSVNTAMNELNAYLNESFIIRGIYLSHMDLSYLRSAINSCWYAGQIIGSLFSPLITDTYGRKAGYLIATFAMTFACAVQAIAVRMPYPEILIAGRVFASMFSPLSDAVLVLYLQECAPTNLRGQLASLFASGYAAMCLLGMILGINHILGHSLSMLLFVPVIPGCLGMIFLAFLPETPKFLMITKKDRDAAVKSLKYFRGECDASSQIVDEYLCEVPAKDALQRSSVADLFRISHIREALILSFMVLALTLPFYAILQSSTYFFLAINLPHKMAQISSTMMMVVMFVCGLIAPFLIERFPRRSLLIFCGVLTILSLTSFIVCGIIASDYPLMRYGALFSLVGYLIAYGSSIGPVSWFISAELVPQHYRANMFCVCCALHSFFVVLTNFLTLPFFNMFGPISFVPLFVIPAVFAVLYLERYLPETKDREIHDIVDAIKTKRKTVPVYKTTRLSIDA</sequence>
<evidence type="ECO:0000313" key="10">
    <source>
        <dbReference type="Proteomes" id="UP000031036"/>
    </source>
</evidence>
<dbReference type="GO" id="GO:0016020">
    <property type="term" value="C:membrane"/>
    <property type="evidence" value="ECO:0007669"/>
    <property type="project" value="UniProtKB-SubCell"/>
</dbReference>
<evidence type="ECO:0000256" key="2">
    <source>
        <dbReference type="ARBA" id="ARBA00022692"/>
    </source>
</evidence>
<feature type="signal peptide" evidence="6">
    <location>
        <begin position="1"/>
        <end position="17"/>
    </location>
</feature>
<keyword evidence="6" id="KW-0732">Signal</keyword>
<feature type="transmembrane region" description="Helical" evidence="5">
    <location>
        <begin position="397"/>
        <end position="418"/>
    </location>
</feature>
<keyword evidence="8" id="KW-0762">Sugar transport</keyword>
<evidence type="ECO:0000256" key="6">
    <source>
        <dbReference type="SAM" id="SignalP"/>
    </source>
</evidence>
<keyword evidence="3 5" id="KW-1133">Transmembrane helix</keyword>
<keyword evidence="10" id="KW-1185">Reference proteome</keyword>
<dbReference type="InterPro" id="IPR036259">
    <property type="entry name" value="MFS_trans_sf"/>
</dbReference>
<protein>
    <submittedName>
        <fullName evidence="8">Solute carrier family 2, facilitated glucose transporter member 3</fullName>
    </submittedName>
</protein>
<evidence type="ECO:0000256" key="5">
    <source>
        <dbReference type="SAM" id="Phobius"/>
    </source>
</evidence>
<feature type="transmembrane region" description="Helical" evidence="5">
    <location>
        <begin position="183"/>
        <end position="202"/>
    </location>
</feature>
<dbReference type="AlphaFoldDB" id="A0A0B2VPM3"/>
<dbReference type="SUPFAM" id="SSF103473">
    <property type="entry name" value="MFS general substrate transporter"/>
    <property type="match status" value="1"/>
</dbReference>
<feature type="transmembrane region" description="Helical" evidence="5">
    <location>
        <begin position="118"/>
        <end position="141"/>
    </location>
</feature>
<comment type="subcellular location">
    <subcellularLocation>
        <location evidence="1">Membrane</location>
        <topology evidence="1">Multi-pass membrane protein</topology>
    </subcellularLocation>
</comment>
<evidence type="ECO:0000313" key="8">
    <source>
        <dbReference type="EMBL" id="KHN83377.1"/>
    </source>
</evidence>
<name>A0A0B2VPM3_TOXCA</name>
<feature type="chain" id="PRO_5008827503" evidence="6">
    <location>
        <begin position="18"/>
        <end position="483"/>
    </location>
</feature>
<gene>
    <name evidence="8" type="primary">SLC2A3</name>
    <name evidence="8" type="ORF">Tcan_05416</name>
    <name evidence="9" type="ORF">TCNE_LOCUS5857</name>
</gene>
<dbReference type="EMBL" id="JPKZ01001201">
    <property type="protein sequence ID" value="KHN83377.1"/>
    <property type="molecule type" value="Genomic_DNA"/>
</dbReference>
<dbReference type="OMA" id="YRPLDHE"/>
<dbReference type="PROSITE" id="PS50850">
    <property type="entry name" value="MFS"/>
    <property type="match status" value="1"/>
</dbReference>
<evidence type="ECO:0000256" key="3">
    <source>
        <dbReference type="ARBA" id="ARBA00022989"/>
    </source>
</evidence>
<dbReference type="InterPro" id="IPR020846">
    <property type="entry name" value="MFS_dom"/>
</dbReference>
<feature type="transmembrane region" description="Helical" evidence="5">
    <location>
        <begin position="360"/>
        <end position="385"/>
    </location>
</feature>
<dbReference type="STRING" id="6265.A0A0B2VPM3"/>
<keyword evidence="4 5" id="KW-0472">Membrane</keyword>
<dbReference type="OrthoDB" id="4540492at2759"/>